<sequence length="115" mass="12265">MPVLGLDAVADGPYQISEFLSYDNRPLLAAAQDMDVHAVRVWQSQERQGAVEAALDEPVGSGGSQDVVAYMRVGGRWPAAFAPGRQGLLVGSAVGGHRRGVRCHAGRPGGRRRSW</sequence>
<evidence type="ECO:0000313" key="1">
    <source>
        <dbReference type="EMBL" id="GDY68929.1"/>
    </source>
</evidence>
<name>A0A4D4MFR3_STRAX</name>
<comment type="caution">
    <text evidence="2">The sequence shown here is derived from an EMBL/GenBank/DDBJ whole genome shotgun (WGS) entry which is preliminary data.</text>
</comment>
<dbReference type="Proteomes" id="UP000299211">
    <property type="component" value="Unassembled WGS sequence"/>
</dbReference>
<dbReference type="EMBL" id="BJHY01000001">
    <property type="protein sequence ID" value="GDY70686.1"/>
    <property type="molecule type" value="Genomic_DNA"/>
</dbReference>
<proteinExistence type="predicted"/>
<dbReference type="EMBL" id="BJHX01000001">
    <property type="protein sequence ID" value="GDY68929.1"/>
    <property type="molecule type" value="Genomic_DNA"/>
</dbReference>
<organism evidence="2 3">
    <name type="scientific">Streptomyces avermitilis</name>
    <dbReference type="NCBI Taxonomy" id="33903"/>
    <lineage>
        <taxon>Bacteria</taxon>
        <taxon>Bacillati</taxon>
        <taxon>Actinomycetota</taxon>
        <taxon>Actinomycetes</taxon>
        <taxon>Kitasatosporales</taxon>
        <taxon>Streptomycetaceae</taxon>
        <taxon>Streptomyces</taxon>
    </lineage>
</organism>
<evidence type="ECO:0000313" key="3">
    <source>
        <dbReference type="Proteomes" id="UP000299211"/>
    </source>
</evidence>
<accession>A0A4D4MFR3</accession>
<reference evidence="2 3" key="1">
    <citation type="submission" date="2019-04" db="EMBL/GenBank/DDBJ databases">
        <title>Draft genome sequences of Streptomyces avermitilis ATCC 31267.</title>
        <authorList>
            <person name="Komaki H."/>
            <person name="Tamura T."/>
            <person name="Hosoyama A."/>
        </authorList>
    </citation>
    <scope>NUCLEOTIDE SEQUENCE [LARGE SCALE GENOMIC DNA]</scope>
    <source>
        <strain evidence="2 3">ATCC 31267</strain>
    </source>
</reference>
<protein>
    <submittedName>
        <fullName evidence="2">Uncharacterized protein</fullName>
    </submittedName>
</protein>
<gene>
    <name evidence="1" type="ORF">SAV14893_083220</name>
    <name evidence="2" type="ORF">SAV31267_001710</name>
</gene>
<dbReference type="Proteomes" id="UP000302139">
    <property type="component" value="Unassembled WGS sequence"/>
</dbReference>
<dbReference type="AlphaFoldDB" id="A0A4D4MFR3"/>
<evidence type="ECO:0000313" key="4">
    <source>
        <dbReference type="Proteomes" id="UP000302139"/>
    </source>
</evidence>
<reference evidence="1 4" key="2">
    <citation type="submission" date="2019-04" db="EMBL/GenBank/DDBJ databases">
        <title>Draft genome sequences of Streptomyces avermitilis NBRC 14893.</title>
        <authorList>
            <person name="Komaki H."/>
            <person name="Tamura T."/>
            <person name="Hosoyama A."/>
        </authorList>
    </citation>
    <scope>NUCLEOTIDE SEQUENCE [LARGE SCALE GENOMIC DNA]</scope>
    <source>
        <strain evidence="1 4">NBRC 14893</strain>
    </source>
</reference>
<evidence type="ECO:0000313" key="2">
    <source>
        <dbReference type="EMBL" id="GDY70686.1"/>
    </source>
</evidence>